<protein>
    <submittedName>
        <fullName evidence="1">Nucleoside-diphosphate sugar epimerase</fullName>
    </submittedName>
</protein>
<dbReference type="SUPFAM" id="SSF51735">
    <property type="entry name" value="NAD(P)-binding Rossmann-fold domains"/>
    <property type="match status" value="1"/>
</dbReference>
<evidence type="ECO:0000313" key="1">
    <source>
        <dbReference type="EMBL" id="EXX89146.1"/>
    </source>
</evidence>
<name>A0A9W5S183_9BACL</name>
<dbReference type="Gene3D" id="3.40.50.720">
    <property type="entry name" value="NAD(P)-binding Rossmann-like Domain"/>
    <property type="match status" value="1"/>
</dbReference>
<keyword evidence="2" id="KW-1185">Reference proteome</keyword>
<accession>A0A9W5S183</accession>
<dbReference type="Proteomes" id="UP000053750">
    <property type="component" value="Unassembled WGS sequence"/>
</dbReference>
<comment type="caution">
    <text evidence="1">The sequence shown here is derived from an EMBL/GenBank/DDBJ whole genome shotgun (WGS) entry which is preliminary data.</text>
</comment>
<dbReference type="InterPro" id="IPR036291">
    <property type="entry name" value="NAD(P)-bd_dom_sf"/>
</dbReference>
<evidence type="ECO:0000313" key="2">
    <source>
        <dbReference type="Proteomes" id="UP000053750"/>
    </source>
</evidence>
<sequence>VAEPSNLIGPGPSNGLCALIADHVRVLRGARTSASSAASAADDAESAVLGGQRPKPFRLSSAGERRDFLDVRDAVEAYGLLLRLGESGCVYPVASGEFRSLGEVAAAFDFASDVPIQWEIGDSAGPSPEPADDSAVRALGWQPRYPFDRSVADMIADAAPSE</sequence>
<gene>
    <name evidence="1" type="ORF">BG53_00625</name>
</gene>
<feature type="non-terminal residue" evidence="1">
    <location>
        <position position="1"/>
    </location>
</feature>
<dbReference type="AlphaFoldDB" id="A0A9W5S183"/>
<reference evidence="1 2" key="1">
    <citation type="submission" date="2014-02" db="EMBL/GenBank/DDBJ databases">
        <title>Genome sequence of Paenibacillus darwinianus reveals adaptive mechanisms for survival in Antarctic soils.</title>
        <authorList>
            <person name="Dsouza M."/>
            <person name="Taylor M.W."/>
            <person name="Turner S.J."/>
            <person name="Aislabie J."/>
        </authorList>
    </citation>
    <scope>NUCLEOTIDE SEQUENCE [LARGE SCALE GENOMIC DNA]</scope>
    <source>
        <strain evidence="1 2">CE1</strain>
    </source>
</reference>
<dbReference type="Gene3D" id="3.90.25.10">
    <property type="entry name" value="UDP-galactose 4-epimerase, domain 1"/>
    <property type="match status" value="1"/>
</dbReference>
<organism evidence="1 2">
    <name type="scientific">Paenibacillus darwinianus</name>
    <dbReference type="NCBI Taxonomy" id="1380763"/>
    <lineage>
        <taxon>Bacteria</taxon>
        <taxon>Bacillati</taxon>
        <taxon>Bacillota</taxon>
        <taxon>Bacilli</taxon>
        <taxon>Bacillales</taxon>
        <taxon>Paenibacillaceae</taxon>
        <taxon>Paenibacillus</taxon>
    </lineage>
</organism>
<proteinExistence type="predicted"/>
<dbReference type="EMBL" id="JFHU01000106">
    <property type="protein sequence ID" value="EXX89146.1"/>
    <property type="molecule type" value="Genomic_DNA"/>
</dbReference>